<organism evidence="2 3">
    <name type="scientific">Chlamydomonas incerta</name>
    <dbReference type="NCBI Taxonomy" id="51695"/>
    <lineage>
        <taxon>Eukaryota</taxon>
        <taxon>Viridiplantae</taxon>
        <taxon>Chlorophyta</taxon>
        <taxon>core chlorophytes</taxon>
        <taxon>Chlorophyceae</taxon>
        <taxon>CS clade</taxon>
        <taxon>Chlamydomonadales</taxon>
        <taxon>Chlamydomonadaceae</taxon>
        <taxon>Chlamydomonas</taxon>
    </lineage>
</organism>
<evidence type="ECO:0000256" key="1">
    <source>
        <dbReference type="SAM" id="MobiDB-lite"/>
    </source>
</evidence>
<dbReference type="AlphaFoldDB" id="A0A835TFH4"/>
<accession>A0A835TFH4</accession>
<feature type="compositionally biased region" description="Low complexity" evidence="1">
    <location>
        <begin position="110"/>
        <end position="153"/>
    </location>
</feature>
<sequence length="261" mass="25558">MSSTHESAVAVPPETPAQSFGEPPAVASAPSMPVAPAPATPEAAEAVAAAPEAAAPVKKLKATASGPSGGYISEKLAVFARAVRRLWKDAKETGKRYRAEPGDAGKKAAARGAGAGPATTAAEGQPEQGTAAAAALGAPPSQSAPAAAPTLTAGGANPVQRVVEAGRTHEPADQLQTQLSPAHKLANAVVSTIEHVADEAAAVQAGLAAGVREELDKLTHDSHEAQQAHPQPLVPSPAAAAAALAQPLAGGAGAIPAGTHV</sequence>
<comment type="caution">
    <text evidence="2">The sequence shown here is derived from an EMBL/GenBank/DDBJ whole genome shotgun (WGS) entry which is preliminary data.</text>
</comment>
<dbReference type="OrthoDB" id="548614at2759"/>
<feature type="compositionally biased region" description="Low complexity" evidence="1">
    <location>
        <begin position="23"/>
        <end position="32"/>
    </location>
</feature>
<feature type="compositionally biased region" description="Basic and acidic residues" evidence="1">
    <location>
        <begin position="94"/>
        <end position="106"/>
    </location>
</feature>
<name>A0A835TFH4_CHLIN</name>
<gene>
    <name evidence="2" type="ORF">HXX76_002852</name>
</gene>
<keyword evidence="3" id="KW-1185">Reference proteome</keyword>
<feature type="region of interest" description="Disordered" evidence="1">
    <location>
        <begin position="94"/>
        <end position="153"/>
    </location>
</feature>
<evidence type="ECO:0000313" key="3">
    <source>
        <dbReference type="Proteomes" id="UP000650467"/>
    </source>
</evidence>
<proteinExistence type="predicted"/>
<dbReference type="Proteomes" id="UP000650467">
    <property type="component" value="Unassembled WGS sequence"/>
</dbReference>
<reference evidence="2" key="1">
    <citation type="journal article" date="2020" name="bioRxiv">
        <title>Comparative genomics of Chlamydomonas.</title>
        <authorList>
            <person name="Craig R.J."/>
            <person name="Hasan A.R."/>
            <person name="Ness R.W."/>
            <person name="Keightley P.D."/>
        </authorList>
    </citation>
    <scope>NUCLEOTIDE SEQUENCE</scope>
    <source>
        <strain evidence="2">SAG 7.73</strain>
    </source>
</reference>
<feature type="region of interest" description="Disordered" evidence="1">
    <location>
        <begin position="1"/>
        <end position="43"/>
    </location>
</feature>
<protein>
    <submittedName>
        <fullName evidence="2">Uncharacterized protein</fullName>
    </submittedName>
</protein>
<dbReference type="EMBL" id="JAEHOC010000004">
    <property type="protein sequence ID" value="KAG2442772.1"/>
    <property type="molecule type" value="Genomic_DNA"/>
</dbReference>
<evidence type="ECO:0000313" key="2">
    <source>
        <dbReference type="EMBL" id="KAG2442772.1"/>
    </source>
</evidence>